<keyword evidence="1" id="KW-1133">Transmembrane helix</keyword>
<evidence type="ECO:0000256" key="1">
    <source>
        <dbReference type="SAM" id="Phobius"/>
    </source>
</evidence>
<feature type="transmembrane region" description="Helical" evidence="1">
    <location>
        <begin position="20"/>
        <end position="37"/>
    </location>
</feature>
<gene>
    <name evidence="2" type="ORF">Krac_9634</name>
</gene>
<keyword evidence="1" id="KW-0472">Membrane</keyword>
<comment type="caution">
    <text evidence="2">The sequence shown here is derived from an EMBL/GenBank/DDBJ whole genome shotgun (WGS) entry which is preliminary data.</text>
</comment>
<evidence type="ECO:0000313" key="3">
    <source>
        <dbReference type="Proteomes" id="UP000004508"/>
    </source>
</evidence>
<organism evidence="2 3">
    <name type="scientific">Ktedonobacter racemifer DSM 44963</name>
    <dbReference type="NCBI Taxonomy" id="485913"/>
    <lineage>
        <taxon>Bacteria</taxon>
        <taxon>Bacillati</taxon>
        <taxon>Chloroflexota</taxon>
        <taxon>Ktedonobacteria</taxon>
        <taxon>Ktedonobacterales</taxon>
        <taxon>Ktedonobacteraceae</taxon>
        <taxon>Ktedonobacter</taxon>
    </lineage>
</organism>
<name>D6TCV5_KTERA</name>
<evidence type="ECO:0000313" key="2">
    <source>
        <dbReference type="EMBL" id="EFH88219.1"/>
    </source>
</evidence>
<sequence>MRRAEWECTSTDKPVMRESLLLYLYVSFVSHACPGWTRARD</sequence>
<dbReference type="AlphaFoldDB" id="D6TCV5"/>
<protein>
    <submittedName>
        <fullName evidence="2">Uncharacterized protein</fullName>
    </submittedName>
</protein>
<keyword evidence="3" id="KW-1185">Reference proteome</keyword>
<reference evidence="2 3" key="1">
    <citation type="journal article" date="2011" name="Stand. Genomic Sci.">
        <title>Non-contiguous finished genome sequence and contextual data of the filamentous soil bacterium Ktedonobacter racemifer type strain (SOSP1-21).</title>
        <authorList>
            <person name="Chang Y.J."/>
            <person name="Land M."/>
            <person name="Hauser L."/>
            <person name="Chertkov O."/>
            <person name="Del Rio T.G."/>
            <person name="Nolan M."/>
            <person name="Copeland A."/>
            <person name="Tice H."/>
            <person name="Cheng J.F."/>
            <person name="Lucas S."/>
            <person name="Han C."/>
            <person name="Goodwin L."/>
            <person name="Pitluck S."/>
            <person name="Ivanova N."/>
            <person name="Ovchinikova G."/>
            <person name="Pati A."/>
            <person name="Chen A."/>
            <person name="Palaniappan K."/>
            <person name="Mavromatis K."/>
            <person name="Liolios K."/>
            <person name="Brettin T."/>
            <person name="Fiebig A."/>
            <person name="Rohde M."/>
            <person name="Abt B."/>
            <person name="Goker M."/>
            <person name="Detter J.C."/>
            <person name="Woyke T."/>
            <person name="Bristow J."/>
            <person name="Eisen J.A."/>
            <person name="Markowitz V."/>
            <person name="Hugenholtz P."/>
            <person name="Kyrpides N.C."/>
            <person name="Klenk H.P."/>
            <person name="Lapidus A."/>
        </authorList>
    </citation>
    <scope>NUCLEOTIDE SEQUENCE [LARGE SCALE GENOMIC DNA]</scope>
    <source>
        <strain evidence="3">DSM 44963</strain>
    </source>
</reference>
<dbReference type="Proteomes" id="UP000004508">
    <property type="component" value="Unassembled WGS sequence"/>
</dbReference>
<accession>D6TCV5</accession>
<proteinExistence type="predicted"/>
<dbReference type="EMBL" id="ADVG01000001">
    <property type="protein sequence ID" value="EFH88219.1"/>
    <property type="molecule type" value="Genomic_DNA"/>
</dbReference>
<keyword evidence="1" id="KW-0812">Transmembrane</keyword>
<dbReference type="InParanoid" id="D6TCV5"/>